<organism evidence="10 11">
    <name type="scientific">Mesorhizobium alhagi CCNWXJ12-2</name>
    <dbReference type="NCBI Taxonomy" id="1107882"/>
    <lineage>
        <taxon>Bacteria</taxon>
        <taxon>Pseudomonadati</taxon>
        <taxon>Pseudomonadota</taxon>
        <taxon>Alphaproteobacteria</taxon>
        <taxon>Hyphomicrobiales</taxon>
        <taxon>Phyllobacteriaceae</taxon>
        <taxon>Allomesorhizobium</taxon>
    </lineage>
</organism>
<proteinExistence type="inferred from homology"/>
<evidence type="ECO:0000256" key="6">
    <source>
        <dbReference type="ARBA" id="ARBA00023136"/>
    </source>
</evidence>
<evidence type="ECO:0000256" key="5">
    <source>
        <dbReference type="ARBA" id="ARBA00022989"/>
    </source>
</evidence>
<dbReference type="Pfam" id="PF13677">
    <property type="entry name" value="MotB_plug"/>
    <property type="match status" value="1"/>
</dbReference>
<evidence type="ECO:0000259" key="9">
    <source>
        <dbReference type="PROSITE" id="PS51123"/>
    </source>
</evidence>
<keyword evidence="4" id="KW-0812">Transmembrane</keyword>
<keyword evidence="3" id="KW-1003">Cell membrane</keyword>
<dbReference type="Proteomes" id="UP000003250">
    <property type="component" value="Unassembled WGS sequence"/>
</dbReference>
<feature type="region of interest" description="Disordered" evidence="8">
    <location>
        <begin position="160"/>
        <end position="263"/>
    </location>
</feature>
<dbReference type="InterPro" id="IPR025713">
    <property type="entry name" value="MotB-like_N_dom"/>
</dbReference>
<comment type="subcellular location">
    <subcellularLocation>
        <location evidence="1">Cell membrane</location>
        <topology evidence="1">Single-pass membrane protein</topology>
    </subcellularLocation>
</comment>
<dbReference type="CDD" id="cd07185">
    <property type="entry name" value="OmpA_C-like"/>
    <property type="match status" value="1"/>
</dbReference>
<feature type="compositionally biased region" description="Basic and acidic residues" evidence="8">
    <location>
        <begin position="119"/>
        <end position="132"/>
    </location>
</feature>
<name>H0HNV6_9HYPH</name>
<evidence type="ECO:0000256" key="3">
    <source>
        <dbReference type="ARBA" id="ARBA00022475"/>
    </source>
</evidence>
<feature type="compositionally biased region" description="Basic and acidic residues" evidence="8">
    <location>
        <begin position="204"/>
        <end position="219"/>
    </location>
</feature>
<dbReference type="PANTHER" id="PTHR30329:SF21">
    <property type="entry name" value="LIPOPROTEIN YIAD-RELATED"/>
    <property type="match status" value="1"/>
</dbReference>
<comment type="similarity">
    <text evidence="2">Belongs to the MotB family.</text>
</comment>
<dbReference type="EMBL" id="AHAM01000061">
    <property type="protein sequence ID" value="EHK57597.1"/>
    <property type="molecule type" value="Genomic_DNA"/>
</dbReference>
<gene>
    <name evidence="10" type="primary">motB</name>
    <name evidence="10" type="ORF">MAXJ12_09156</name>
</gene>
<dbReference type="RefSeq" id="WP_008835468.1">
    <property type="nucleotide sequence ID" value="NZ_AHAM01000061.1"/>
</dbReference>
<dbReference type="Pfam" id="PF00691">
    <property type="entry name" value="OmpA"/>
    <property type="match status" value="1"/>
</dbReference>
<keyword evidence="10" id="KW-0282">Flagellum</keyword>
<evidence type="ECO:0000256" key="4">
    <source>
        <dbReference type="ARBA" id="ARBA00022692"/>
    </source>
</evidence>
<keyword evidence="10" id="KW-0966">Cell projection</keyword>
<reference evidence="10 11" key="1">
    <citation type="journal article" date="2012" name="J. Bacteriol.">
        <title>Draft Genome Sequence of Mesorhizobium alhagi CCNWXJ12-2T, a Novel Salt-Resistant Species Isolated from the Desert of Northwestern China.</title>
        <authorList>
            <person name="Zhou M."/>
            <person name="Chen W."/>
            <person name="Chen H."/>
            <person name="Wei G."/>
        </authorList>
    </citation>
    <scope>NUCLEOTIDE SEQUENCE [LARGE SCALE GENOMIC DNA]</scope>
    <source>
        <strain evidence="10 11">CCNWXJ12-2</strain>
    </source>
</reference>
<evidence type="ECO:0000313" key="10">
    <source>
        <dbReference type="EMBL" id="EHK57597.1"/>
    </source>
</evidence>
<dbReference type="PATRIC" id="fig|1107882.3.peg.1797"/>
<evidence type="ECO:0000256" key="7">
    <source>
        <dbReference type="PROSITE-ProRule" id="PRU00473"/>
    </source>
</evidence>
<dbReference type="SUPFAM" id="SSF103088">
    <property type="entry name" value="OmpA-like"/>
    <property type="match status" value="1"/>
</dbReference>
<feature type="domain" description="OmpA-like" evidence="9">
    <location>
        <begin position="294"/>
        <end position="412"/>
    </location>
</feature>
<dbReference type="NCBIfam" id="NF004651">
    <property type="entry name" value="PRK05996.1"/>
    <property type="match status" value="1"/>
</dbReference>
<dbReference type="InterPro" id="IPR050330">
    <property type="entry name" value="Bact_OuterMem_StrucFunc"/>
</dbReference>
<dbReference type="InterPro" id="IPR006665">
    <property type="entry name" value="OmpA-like"/>
</dbReference>
<dbReference type="GO" id="GO:0005886">
    <property type="term" value="C:plasma membrane"/>
    <property type="evidence" value="ECO:0007669"/>
    <property type="project" value="UniProtKB-SubCell"/>
</dbReference>
<dbReference type="PROSITE" id="PS51123">
    <property type="entry name" value="OMPA_2"/>
    <property type="match status" value="1"/>
</dbReference>
<sequence>MSSVEIGDVKHEIVIVRRMHSDDEDAHHGGVWKIAFADFMTAMMCFFLVMWLINASNEQIRASVASYFNPVKLIDRNSSRKGLEDIGDGPHFSGNAPETPEVSAEKAGNGGQATAGQNDKLHSAKEQEETAAHSDQNLFADPYAVLAEIATNTDARQNISAKGDGGVAEAGPATGASGGESYRDPFAPDFWSQQMATPNPAEASAERPEAKGEAGKDPAAELTAPSVNAPLAPDAGENAAAALREKAEPEPAPALPSEAAEKAADAIRQELAAAFEPGDPLLEGISVTATDEGIVISVTDQLEFGMFEIGSAVPRRELVLAMEKISKAIGAQKGSLVISGHTDGRPFKSEAYDNWRLSTARAHSAYYMLVRGGLDERRVTEVAGYADRKLKEPAEPLAAANRRIEILLKGSE</sequence>
<keyword evidence="11" id="KW-1185">Reference proteome</keyword>
<keyword evidence="5" id="KW-1133">Transmembrane helix</keyword>
<keyword evidence="6 7" id="KW-0472">Membrane</keyword>
<dbReference type="InterPro" id="IPR036737">
    <property type="entry name" value="OmpA-like_sf"/>
</dbReference>
<evidence type="ECO:0000313" key="11">
    <source>
        <dbReference type="Proteomes" id="UP000003250"/>
    </source>
</evidence>
<accession>H0HNV6</accession>
<keyword evidence="10" id="KW-0969">Cilium</keyword>
<evidence type="ECO:0000256" key="2">
    <source>
        <dbReference type="ARBA" id="ARBA00008914"/>
    </source>
</evidence>
<dbReference type="AlphaFoldDB" id="H0HNV6"/>
<evidence type="ECO:0000256" key="8">
    <source>
        <dbReference type="SAM" id="MobiDB-lite"/>
    </source>
</evidence>
<dbReference type="Gene3D" id="3.30.1330.60">
    <property type="entry name" value="OmpA-like domain"/>
    <property type="match status" value="1"/>
</dbReference>
<feature type="region of interest" description="Disordered" evidence="8">
    <location>
        <begin position="80"/>
        <end position="135"/>
    </location>
</feature>
<protein>
    <submittedName>
        <fullName evidence="10">Flagellar motor protein MotB</fullName>
    </submittedName>
</protein>
<evidence type="ECO:0000256" key="1">
    <source>
        <dbReference type="ARBA" id="ARBA00004162"/>
    </source>
</evidence>
<dbReference type="PANTHER" id="PTHR30329">
    <property type="entry name" value="STATOR ELEMENT OF FLAGELLAR MOTOR COMPLEX"/>
    <property type="match status" value="1"/>
</dbReference>